<reference evidence="1 2" key="1">
    <citation type="journal article" date="2019" name="Nat. Ecol. Evol.">
        <title>Megaphylogeny resolves global patterns of mushroom evolution.</title>
        <authorList>
            <person name="Varga T."/>
            <person name="Krizsan K."/>
            <person name="Foldi C."/>
            <person name="Dima B."/>
            <person name="Sanchez-Garcia M."/>
            <person name="Sanchez-Ramirez S."/>
            <person name="Szollosi G.J."/>
            <person name="Szarkandi J.G."/>
            <person name="Papp V."/>
            <person name="Albert L."/>
            <person name="Andreopoulos W."/>
            <person name="Angelini C."/>
            <person name="Antonin V."/>
            <person name="Barry K.W."/>
            <person name="Bougher N.L."/>
            <person name="Buchanan P."/>
            <person name="Buyck B."/>
            <person name="Bense V."/>
            <person name="Catcheside P."/>
            <person name="Chovatia M."/>
            <person name="Cooper J."/>
            <person name="Damon W."/>
            <person name="Desjardin D."/>
            <person name="Finy P."/>
            <person name="Geml J."/>
            <person name="Haridas S."/>
            <person name="Hughes K."/>
            <person name="Justo A."/>
            <person name="Karasinski D."/>
            <person name="Kautmanova I."/>
            <person name="Kiss B."/>
            <person name="Kocsube S."/>
            <person name="Kotiranta H."/>
            <person name="LaButti K.M."/>
            <person name="Lechner B.E."/>
            <person name="Liimatainen K."/>
            <person name="Lipzen A."/>
            <person name="Lukacs Z."/>
            <person name="Mihaltcheva S."/>
            <person name="Morgado L.N."/>
            <person name="Niskanen T."/>
            <person name="Noordeloos M.E."/>
            <person name="Ohm R.A."/>
            <person name="Ortiz-Santana B."/>
            <person name="Ovrebo C."/>
            <person name="Racz N."/>
            <person name="Riley R."/>
            <person name="Savchenko A."/>
            <person name="Shiryaev A."/>
            <person name="Soop K."/>
            <person name="Spirin V."/>
            <person name="Szebenyi C."/>
            <person name="Tomsovsky M."/>
            <person name="Tulloss R.E."/>
            <person name="Uehling J."/>
            <person name="Grigoriev I.V."/>
            <person name="Vagvolgyi C."/>
            <person name="Papp T."/>
            <person name="Martin F.M."/>
            <person name="Miettinen O."/>
            <person name="Hibbett D.S."/>
            <person name="Nagy L.G."/>
        </authorList>
    </citation>
    <scope>NUCLEOTIDE SEQUENCE [LARGE SCALE GENOMIC DNA]</scope>
    <source>
        <strain evidence="1 2">NL-1719</strain>
    </source>
</reference>
<dbReference type="EMBL" id="ML208417">
    <property type="protein sequence ID" value="TFK66030.1"/>
    <property type="molecule type" value="Genomic_DNA"/>
</dbReference>
<gene>
    <name evidence="1" type="ORF">BDN72DRAFT_844801</name>
</gene>
<organism evidence="1 2">
    <name type="scientific">Pluteus cervinus</name>
    <dbReference type="NCBI Taxonomy" id="181527"/>
    <lineage>
        <taxon>Eukaryota</taxon>
        <taxon>Fungi</taxon>
        <taxon>Dikarya</taxon>
        <taxon>Basidiomycota</taxon>
        <taxon>Agaricomycotina</taxon>
        <taxon>Agaricomycetes</taxon>
        <taxon>Agaricomycetidae</taxon>
        <taxon>Agaricales</taxon>
        <taxon>Pluteineae</taxon>
        <taxon>Pluteaceae</taxon>
        <taxon>Pluteus</taxon>
    </lineage>
</organism>
<keyword evidence="2" id="KW-1185">Reference proteome</keyword>
<evidence type="ECO:0000313" key="1">
    <source>
        <dbReference type="EMBL" id="TFK66030.1"/>
    </source>
</evidence>
<proteinExistence type="predicted"/>
<dbReference type="Proteomes" id="UP000308600">
    <property type="component" value="Unassembled WGS sequence"/>
</dbReference>
<protein>
    <submittedName>
        <fullName evidence="1">Uncharacterized protein</fullName>
    </submittedName>
</protein>
<name>A0ACD3AK32_9AGAR</name>
<accession>A0ACD3AK32</accession>
<evidence type="ECO:0000313" key="2">
    <source>
        <dbReference type="Proteomes" id="UP000308600"/>
    </source>
</evidence>
<sequence>MTSTRTANLHLVGVFPSFSWSGSCLCSVGGTWKSFGSVGRCSGQHTDNTCSQGPNAILAIFDP</sequence>